<proteinExistence type="predicted"/>
<dbReference type="EMBL" id="KL198010">
    <property type="protein sequence ID" value="KDQ25283.1"/>
    <property type="molecule type" value="Genomic_DNA"/>
</dbReference>
<feature type="compositionally biased region" description="Polar residues" evidence="1">
    <location>
        <begin position="14"/>
        <end position="26"/>
    </location>
</feature>
<feature type="region of interest" description="Disordered" evidence="1">
    <location>
        <begin position="367"/>
        <end position="386"/>
    </location>
</feature>
<dbReference type="HOGENOM" id="CLU_655598_0_0_1"/>
<protein>
    <submittedName>
        <fullName evidence="2">Uncharacterized protein</fullName>
    </submittedName>
</protein>
<evidence type="ECO:0000256" key="1">
    <source>
        <dbReference type="SAM" id="MobiDB-lite"/>
    </source>
</evidence>
<dbReference type="OrthoDB" id="3269273at2759"/>
<dbReference type="VEuPathDB" id="FungiDB:PLEOSDRAFT_1106223"/>
<dbReference type="InParanoid" id="A0A067NB74"/>
<reference evidence="3" key="1">
    <citation type="journal article" date="2014" name="Proc. Natl. Acad. Sci. U.S.A.">
        <title>Extensive sampling of basidiomycete genomes demonstrates inadequacy of the white-rot/brown-rot paradigm for wood decay fungi.</title>
        <authorList>
            <person name="Riley R."/>
            <person name="Salamov A.A."/>
            <person name="Brown D.W."/>
            <person name="Nagy L.G."/>
            <person name="Floudas D."/>
            <person name="Held B.W."/>
            <person name="Levasseur A."/>
            <person name="Lombard V."/>
            <person name="Morin E."/>
            <person name="Otillar R."/>
            <person name="Lindquist E.A."/>
            <person name="Sun H."/>
            <person name="LaButti K.M."/>
            <person name="Schmutz J."/>
            <person name="Jabbour D."/>
            <person name="Luo H."/>
            <person name="Baker S.E."/>
            <person name="Pisabarro A.G."/>
            <person name="Walton J.D."/>
            <person name="Blanchette R.A."/>
            <person name="Henrissat B."/>
            <person name="Martin F."/>
            <person name="Cullen D."/>
            <person name="Hibbett D.S."/>
            <person name="Grigoriev I.V."/>
        </authorList>
    </citation>
    <scope>NUCLEOTIDE SEQUENCE [LARGE SCALE GENOMIC DNA]</scope>
    <source>
        <strain evidence="3">PC15</strain>
    </source>
</reference>
<name>A0A067NB74_PLEO1</name>
<accession>A0A067NB74</accession>
<gene>
    <name evidence="2" type="ORF">PLEOSDRAFT_1106223</name>
</gene>
<organism evidence="2 3">
    <name type="scientific">Pleurotus ostreatus (strain PC15)</name>
    <name type="common">Oyster mushroom</name>
    <dbReference type="NCBI Taxonomy" id="1137138"/>
    <lineage>
        <taxon>Eukaryota</taxon>
        <taxon>Fungi</taxon>
        <taxon>Dikarya</taxon>
        <taxon>Basidiomycota</taxon>
        <taxon>Agaricomycotina</taxon>
        <taxon>Agaricomycetes</taxon>
        <taxon>Agaricomycetidae</taxon>
        <taxon>Agaricales</taxon>
        <taxon>Pleurotineae</taxon>
        <taxon>Pleurotaceae</taxon>
        <taxon>Pleurotus</taxon>
    </lineage>
</organism>
<feature type="compositionally biased region" description="Basic and acidic residues" evidence="1">
    <location>
        <begin position="1"/>
        <end position="11"/>
    </location>
</feature>
<evidence type="ECO:0000313" key="2">
    <source>
        <dbReference type="EMBL" id="KDQ25283.1"/>
    </source>
</evidence>
<dbReference type="Proteomes" id="UP000027073">
    <property type="component" value="Unassembled WGS sequence"/>
</dbReference>
<evidence type="ECO:0000313" key="3">
    <source>
        <dbReference type="Proteomes" id="UP000027073"/>
    </source>
</evidence>
<feature type="region of interest" description="Disordered" evidence="1">
    <location>
        <begin position="1"/>
        <end position="26"/>
    </location>
</feature>
<dbReference type="STRING" id="1137138.A0A067NB74"/>
<sequence length="445" mass="49336">MSQQYHYDDGQHGPTPSQTGSAYNYGTSILSRSNSENIPPLPVTPPVPNNDQVTIELKSFCDLVSNTLRLTTKQQSDLRSLVSFFPMINRHDLQVRIFQQASVFQLANDISALRTDYASLRPLIEDLRNRINTAFTLSKDQIEQVLVLAKDFVFKPNRMKYMDIMHHEMETYIKAKAQSIGMADIFGEPAREKVLREMIKSKASNARAQLRARVVDTIDGPKKCPLDQAAVLIAEKLKQGGPGIKLKVEYILRTAMFRRFAYDEYVGPAGAVGTMFDEDIEDTASEDALNAQGKRIKLASTPGKLKKGDDFWSRFDTYLAGKITLYGKDLTGEAWNGYFNELIAKDIKQWGGLAGTSRAEPLPITLTQPPQVLSSNTTTAGQSTSHGAIEHPLPPSSGMFTFGYPNDVSGVTVNHEQPVMRQGAHQLRTLLNPSNPSPSILSPMV</sequence>
<dbReference type="AlphaFoldDB" id="A0A067NB74"/>